<feature type="compositionally biased region" description="Basic and acidic residues" evidence="1">
    <location>
        <begin position="1"/>
        <end position="13"/>
    </location>
</feature>
<name>A0AAU9JG23_9CILI</name>
<gene>
    <name evidence="2" type="ORF">BSTOLATCC_MIC36434</name>
</gene>
<keyword evidence="3" id="KW-1185">Reference proteome</keyword>
<comment type="caution">
    <text evidence="2">The sequence shown here is derived from an EMBL/GenBank/DDBJ whole genome shotgun (WGS) entry which is preliminary data.</text>
</comment>
<organism evidence="2 3">
    <name type="scientific">Blepharisma stoltei</name>
    <dbReference type="NCBI Taxonomy" id="1481888"/>
    <lineage>
        <taxon>Eukaryota</taxon>
        <taxon>Sar</taxon>
        <taxon>Alveolata</taxon>
        <taxon>Ciliophora</taxon>
        <taxon>Postciliodesmatophora</taxon>
        <taxon>Heterotrichea</taxon>
        <taxon>Heterotrichida</taxon>
        <taxon>Blepharismidae</taxon>
        <taxon>Blepharisma</taxon>
    </lineage>
</organism>
<evidence type="ECO:0000313" key="3">
    <source>
        <dbReference type="Proteomes" id="UP001162131"/>
    </source>
</evidence>
<accession>A0AAU9JG23</accession>
<feature type="region of interest" description="Disordered" evidence="1">
    <location>
        <begin position="1"/>
        <end position="46"/>
    </location>
</feature>
<reference evidence="2" key="1">
    <citation type="submission" date="2021-09" db="EMBL/GenBank/DDBJ databases">
        <authorList>
            <consortium name="AG Swart"/>
            <person name="Singh M."/>
            <person name="Singh A."/>
            <person name="Seah K."/>
            <person name="Emmerich C."/>
        </authorList>
    </citation>
    <scope>NUCLEOTIDE SEQUENCE</scope>
    <source>
        <strain evidence="2">ATCC30299</strain>
    </source>
</reference>
<sequence length="145" mass="16889">MCKGRHDTHKELTQDEELTIPQRYSDLSTSESIDSEEGFFSKDPFWSEEGHNQLEEWRQSILNQNDTFTVNSSLFTPISEKGERHYKLLNDKVHKLLDVLNETMDSINIRDDYSHKPATIKLDGPKLSLLHRRRALLPSGIDTKY</sequence>
<dbReference type="Proteomes" id="UP001162131">
    <property type="component" value="Unassembled WGS sequence"/>
</dbReference>
<proteinExistence type="predicted"/>
<evidence type="ECO:0000313" key="2">
    <source>
        <dbReference type="EMBL" id="CAG9324648.1"/>
    </source>
</evidence>
<evidence type="ECO:0000256" key="1">
    <source>
        <dbReference type="SAM" id="MobiDB-lite"/>
    </source>
</evidence>
<protein>
    <submittedName>
        <fullName evidence="2">Uncharacterized protein</fullName>
    </submittedName>
</protein>
<dbReference type="EMBL" id="CAJZBQ010000036">
    <property type="protein sequence ID" value="CAG9324648.1"/>
    <property type="molecule type" value="Genomic_DNA"/>
</dbReference>
<dbReference type="AlphaFoldDB" id="A0AAU9JG23"/>